<dbReference type="Proteomes" id="UP000199754">
    <property type="component" value="Chromosome"/>
</dbReference>
<protein>
    <submittedName>
        <fullName evidence="2">N-substituted formamide deformylase</fullName>
        <ecNumber evidence="2">3.5.1.91</ecNumber>
    </submittedName>
</protein>
<dbReference type="Gene3D" id="2.30.40.10">
    <property type="entry name" value="Urease, subunit C, domain 1"/>
    <property type="match status" value="1"/>
</dbReference>
<dbReference type="EMBL" id="CP022415">
    <property type="protein sequence ID" value="ASM71722.1"/>
    <property type="molecule type" value="Genomic_DNA"/>
</dbReference>
<feature type="domain" description="Amidohydrolase 3" evidence="1">
    <location>
        <begin position="53"/>
        <end position="552"/>
    </location>
</feature>
<keyword evidence="3" id="KW-1185">Reference proteome</keyword>
<evidence type="ECO:0000313" key="3">
    <source>
        <dbReference type="Proteomes" id="UP000199754"/>
    </source>
</evidence>
<dbReference type="Gene3D" id="3.10.310.70">
    <property type="match status" value="1"/>
</dbReference>
<sequence length="554" mass="59886">MATAEILIHNARVLTMDAAAPRAQAVAIASGKILAVGTLREVERFAGPETVRIDGENGSLLPGFVESHIHLFSGAYGRRLMQLATVAGFDALAETIQDYATANPDEGLLIGQGTPYDVLGDKGPMTRHVLDDILPDRPLIVMAFDFHTAWANTAALKAADLLQGRDVGAGNEVVLGKDGLATGELREKNAMMPVLHLRTSGGREMLGMSGLEPATPPTPEERAADIEVLKEGMRYCAAQGITAVHNMDGNRYLLELLHEIEQAGEMACRVEVPFHLTAEKPLSDLDHASQMRADFHSDMLKSGRVKVFVDGVLESGTAVLIDDYANRPGWKGEPIFDADTFAKAAVEIDRRGLQISVHAIGDGAVRIVLDGYEAAQKANGKRDSRHRIEHVEVIHPDDIPRFAELGVIASMQPPHPPGILDLPLEPGISAIGKARWPLAYAWRTLVDAGAPYCFSSDWPIVAIEPLIGIYAAQSRKPWADDTPDQRLTLDETLQAYTWRGAYAAFMENRTGRICPGMMADLVLLGGDIETTAPHKIPSLGPVLTICGGQITHQI</sequence>
<dbReference type="AlphaFoldDB" id="A0A221JY99"/>
<dbReference type="PANTHER" id="PTHR22642">
    <property type="entry name" value="IMIDAZOLONEPROPIONASE"/>
    <property type="match status" value="1"/>
</dbReference>
<dbReference type="InterPro" id="IPR013108">
    <property type="entry name" value="Amidohydro_3"/>
</dbReference>
<accession>A0A221JY99</accession>
<dbReference type="KEGG" id="spse:SULPSESMR1_00894"/>
<dbReference type="Pfam" id="PF07969">
    <property type="entry name" value="Amidohydro_3"/>
    <property type="match status" value="1"/>
</dbReference>
<dbReference type="Gene3D" id="3.20.20.140">
    <property type="entry name" value="Metal-dependent hydrolases"/>
    <property type="match status" value="1"/>
</dbReference>
<dbReference type="InterPro" id="IPR033932">
    <property type="entry name" value="YtcJ-like"/>
</dbReference>
<dbReference type="PANTHER" id="PTHR22642:SF2">
    <property type="entry name" value="PROTEIN LONG AFTER FAR-RED 3"/>
    <property type="match status" value="1"/>
</dbReference>
<keyword evidence="2" id="KW-0378">Hydrolase</keyword>
<gene>
    <name evidence="2" type="primary">nfdA</name>
    <name evidence="2" type="ORF">SULPSESMR1_00894</name>
</gene>
<dbReference type="SUPFAM" id="SSF51338">
    <property type="entry name" value="Composite domain of metallo-dependent hydrolases"/>
    <property type="match status" value="1"/>
</dbReference>
<dbReference type="InterPro" id="IPR011059">
    <property type="entry name" value="Metal-dep_hydrolase_composite"/>
</dbReference>
<dbReference type="RefSeq" id="WP_089419727.1">
    <property type="nucleotide sequence ID" value="NZ_CP022415.1"/>
</dbReference>
<reference evidence="2 3" key="1">
    <citation type="submission" date="2017-07" db="EMBL/GenBank/DDBJ databases">
        <title>Genome Sequence of Sulfitobacter pseudonitzschiae Strain SMR1 Isolated from a culture of the Diatom Skeletonema marinoi.</title>
        <authorList>
            <person name="Topel M."/>
            <person name="Pinder M.I.M."/>
            <person name="Johansson O.N."/>
            <person name="Kourtchenko O."/>
            <person name="Godhe A."/>
            <person name="Clarke A.K."/>
        </authorList>
    </citation>
    <scope>NUCLEOTIDE SEQUENCE [LARGE SCALE GENOMIC DNA]</scope>
    <source>
        <strain evidence="2 3">SMR1</strain>
    </source>
</reference>
<evidence type="ECO:0000259" key="1">
    <source>
        <dbReference type="Pfam" id="PF07969"/>
    </source>
</evidence>
<dbReference type="EC" id="3.5.1.91" evidence="2"/>
<evidence type="ECO:0000313" key="2">
    <source>
        <dbReference type="EMBL" id="ASM71722.1"/>
    </source>
</evidence>
<dbReference type="GO" id="GO:0016810">
    <property type="term" value="F:hydrolase activity, acting on carbon-nitrogen (but not peptide) bonds"/>
    <property type="evidence" value="ECO:0007669"/>
    <property type="project" value="InterPro"/>
</dbReference>
<organism evidence="2 3">
    <name type="scientific">Pseudosulfitobacter pseudonitzschiae</name>
    <dbReference type="NCBI Taxonomy" id="1402135"/>
    <lineage>
        <taxon>Bacteria</taxon>
        <taxon>Pseudomonadati</taxon>
        <taxon>Pseudomonadota</taxon>
        <taxon>Alphaproteobacteria</taxon>
        <taxon>Rhodobacterales</taxon>
        <taxon>Roseobacteraceae</taxon>
        <taxon>Pseudosulfitobacter</taxon>
    </lineage>
</organism>
<name>A0A221JY99_9RHOB</name>
<proteinExistence type="predicted"/>
<dbReference type="SUPFAM" id="SSF51556">
    <property type="entry name" value="Metallo-dependent hydrolases"/>
    <property type="match status" value="1"/>
</dbReference>
<dbReference type="CDD" id="cd01300">
    <property type="entry name" value="YtcJ_like"/>
    <property type="match status" value="1"/>
</dbReference>
<dbReference type="InterPro" id="IPR032466">
    <property type="entry name" value="Metal_Hydrolase"/>
</dbReference>
<dbReference type="OrthoDB" id="9811399at2"/>